<dbReference type="Pfam" id="PF20702">
    <property type="entry name" value="nSTAND2"/>
    <property type="match status" value="1"/>
</dbReference>
<dbReference type="OrthoDB" id="144835at2"/>
<dbReference type="EMBL" id="QUMS01000001">
    <property type="protein sequence ID" value="REG10272.1"/>
    <property type="molecule type" value="Genomic_DNA"/>
</dbReference>
<dbReference type="PANTHER" id="PTHR34301">
    <property type="entry name" value="DNA-BINDING PROTEIN-RELATED"/>
    <property type="match status" value="1"/>
</dbReference>
<accession>A0A347ZV11</accession>
<evidence type="ECO:0000313" key="2">
    <source>
        <dbReference type="EMBL" id="REG10272.1"/>
    </source>
</evidence>
<evidence type="ECO:0000313" key="3">
    <source>
        <dbReference type="Proteomes" id="UP000256388"/>
    </source>
</evidence>
<dbReference type="InterPro" id="IPR049051">
    <property type="entry name" value="nSTAND2"/>
</dbReference>
<dbReference type="Proteomes" id="UP000256388">
    <property type="component" value="Unassembled WGS sequence"/>
</dbReference>
<dbReference type="SUPFAM" id="SSF52540">
    <property type="entry name" value="P-loop containing nucleoside triphosphate hydrolases"/>
    <property type="match status" value="1"/>
</dbReference>
<evidence type="ECO:0000259" key="1">
    <source>
        <dbReference type="Pfam" id="PF20702"/>
    </source>
</evidence>
<gene>
    <name evidence="2" type="ORF">DFR64_0126</name>
</gene>
<organism evidence="2 3">
    <name type="scientific">Pelolinea submarina</name>
    <dbReference type="NCBI Taxonomy" id="913107"/>
    <lineage>
        <taxon>Bacteria</taxon>
        <taxon>Bacillati</taxon>
        <taxon>Chloroflexota</taxon>
        <taxon>Anaerolineae</taxon>
        <taxon>Anaerolineales</taxon>
        <taxon>Anaerolineaceae</taxon>
        <taxon>Pelolinea</taxon>
    </lineage>
</organism>
<dbReference type="AlphaFoldDB" id="A0A347ZV11"/>
<dbReference type="Gene3D" id="3.40.50.300">
    <property type="entry name" value="P-loop containing nucleotide triphosphate hydrolases"/>
    <property type="match status" value="1"/>
</dbReference>
<comment type="caution">
    <text evidence="2">The sequence shown here is derived from an EMBL/GenBank/DDBJ whole genome shotgun (WGS) entry which is preliminary data.</text>
</comment>
<sequence>MSNNPFTFGNPIRDPERFIGREEEIRQITNRLLSSARESTSIVGERRIGKTSLLKYLTNPDVAAAFGLNPEEYRLVYIDFQGLNDITPQRFWQRVLQLMARSMDDESRREALKELSKQEYIDLFDLEDLFDGIGSDGTHVVLLMDEFEYVTQNPNFDSDFFGGLRSLAIHYNLSLVPATRRELVELCHSDEIKGSPFFNIFATVVLKPFSRDETDGLVKTYAKTAGIEFSDDEICFIHETGGGYPFFVQMIGFYLVAGRESNLRGRPLLEFAINEFDQQANPHFAYLWSHASESEKITLVTILALERENQEKRKKDSIITVERITSIYPRAPRDIVNLEKRGSLVEKGEGIALFSSSYAKWIISELAAAPEEQEPDTSVDQWIQSNQEENLGNAKEVLSRTKKKYWPIVGKVLKEFSIEVIGSVAAGVMKGLID</sequence>
<keyword evidence="3" id="KW-1185">Reference proteome</keyword>
<reference evidence="2 3" key="1">
    <citation type="submission" date="2018-08" db="EMBL/GenBank/DDBJ databases">
        <title>Genomic Encyclopedia of Type Strains, Phase IV (KMG-IV): sequencing the most valuable type-strain genomes for metagenomic binning, comparative biology and taxonomic classification.</title>
        <authorList>
            <person name="Goeker M."/>
        </authorList>
    </citation>
    <scope>NUCLEOTIDE SEQUENCE [LARGE SCALE GENOMIC DNA]</scope>
    <source>
        <strain evidence="2 3">DSM 23923</strain>
    </source>
</reference>
<name>A0A347ZV11_9CHLR</name>
<feature type="domain" description="Novel STAND NTPase 2" evidence="1">
    <location>
        <begin position="40"/>
        <end position="296"/>
    </location>
</feature>
<protein>
    <submittedName>
        <fullName evidence="2">AAA+ ATPase superfamily predicted ATPase</fullName>
    </submittedName>
</protein>
<dbReference type="InterPro" id="IPR027417">
    <property type="entry name" value="P-loop_NTPase"/>
</dbReference>
<dbReference type="RefSeq" id="WP_116223464.1">
    <property type="nucleotide sequence ID" value="NZ_AP018437.1"/>
</dbReference>
<proteinExistence type="predicted"/>
<dbReference type="PANTHER" id="PTHR34301:SF8">
    <property type="entry name" value="ATPASE DOMAIN-CONTAINING PROTEIN"/>
    <property type="match status" value="1"/>
</dbReference>